<dbReference type="PROSITE" id="PS51435">
    <property type="entry name" value="AP_NUCLEASE_F1_4"/>
    <property type="match status" value="1"/>
</dbReference>
<name>A0A0M3I5V6_ASCLU</name>
<dbReference type="Gene3D" id="3.60.10.10">
    <property type="entry name" value="Endonuclease/exonuclease/phosphatase"/>
    <property type="match status" value="1"/>
</dbReference>
<feature type="active site" description="Proton donor/acceptor" evidence="9">
    <location>
        <position position="184"/>
    </location>
</feature>
<keyword evidence="13" id="KW-0234">DNA repair</keyword>
<comment type="catalytic activity">
    <reaction evidence="1">
        <text>Exonucleolytic cleavage in the 3'- to 5'-direction to yield nucleoside 5'-phosphates.</text>
        <dbReference type="EC" id="3.1.11.2"/>
    </reaction>
</comment>
<keyword evidence="6" id="KW-0862">Zinc</keyword>
<comment type="similarity">
    <text evidence="2 13">Belongs to the DNA repair enzymes AP/ExoA family.</text>
</comment>
<keyword evidence="10" id="KW-0464">Manganese</keyword>
<feature type="site" description="Transition state stabilizer" evidence="11">
    <location>
        <position position="186"/>
    </location>
</feature>
<feature type="binding site" evidence="10">
    <location>
        <position position="282"/>
    </location>
    <ligand>
        <name>Mg(2+)</name>
        <dbReference type="ChEBI" id="CHEBI:18420"/>
        <label>1</label>
    </ligand>
</feature>
<feature type="site" description="Important for catalytic activity" evidence="11">
    <location>
        <position position="254"/>
    </location>
</feature>
<dbReference type="GO" id="GO:0008081">
    <property type="term" value="F:phosphoric diester hydrolase activity"/>
    <property type="evidence" value="ECO:0007669"/>
    <property type="project" value="TreeGrafter"/>
</dbReference>
<dbReference type="PANTHER" id="PTHR22748">
    <property type="entry name" value="AP ENDONUCLEASE"/>
    <property type="match status" value="1"/>
</dbReference>
<evidence type="ECO:0000256" key="8">
    <source>
        <dbReference type="ARBA" id="ARBA00023242"/>
    </source>
</evidence>
<evidence type="ECO:0000256" key="2">
    <source>
        <dbReference type="ARBA" id="ARBA00007092"/>
    </source>
</evidence>
<evidence type="ECO:0000256" key="3">
    <source>
        <dbReference type="ARBA" id="ARBA00022723"/>
    </source>
</evidence>
<dbReference type="NCBIfam" id="TIGR00633">
    <property type="entry name" value="xth"/>
    <property type="match status" value="1"/>
</dbReference>
<dbReference type="Proteomes" id="UP000036681">
    <property type="component" value="Unplaced"/>
</dbReference>
<dbReference type="GO" id="GO:0003906">
    <property type="term" value="F:DNA-(apurinic or apyrimidinic site) endonuclease activity"/>
    <property type="evidence" value="ECO:0007669"/>
    <property type="project" value="TreeGrafter"/>
</dbReference>
<feature type="binding site" evidence="10">
    <location>
        <position position="281"/>
    </location>
    <ligand>
        <name>Mg(2+)</name>
        <dbReference type="ChEBI" id="CHEBI:18420"/>
        <label>1</label>
    </ligand>
</feature>
<evidence type="ECO:0000256" key="11">
    <source>
        <dbReference type="PIRSR" id="PIRSR604808-3"/>
    </source>
</evidence>
<evidence type="ECO:0000259" key="14">
    <source>
        <dbReference type="PROSITE" id="PS51999"/>
    </source>
</evidence>
<keyword evidence="3 10" id="KW-0479">Metal-binding</keyword>
<feature type="binding site" evidence="10">
    <location>
        <position position="184"/>
    </location>
    <ligand>
        <name>Mg(2+)</name>
        <dbReference type="ChEBI" id="CHEBI:18420"/>
        <label>1</label>
    </ligand>
</feature>
<dbReference type="SUPFAM" id="SSF56219">
    <property type="entry name" value="DNase I-like"/>
    <property type="match status" value="1"/>
</dbReference>
<keyword evidence="13" id="KW-0227">DNA damage</keyword>
<feature type="active site" evidence="9">
    <location>
        <position position="143"/>
    </location>
</feature>
<evidence type="ECO:0000256" key="6">
    <source>
        <dbReference type="ARBA" id="ARBA00022833"/>
    </source>
</evidence>
<proteinExistence type="inferred from homology"/>
<keyword evidence="8" id="KW-0539">Nucleus</keyword>
<evidence type="ECO:0000256" key="13">
    <source>
        <dbReference type="RuleBase" id="RU362131"/>
    </source>
</evidence>
<dbReference type="InterPro" id="IPR036691">
    <property type="entry name" value="Endo/exonu/phosph_ase_sf"/>
</dbReference>
<evidence type="ECO:0000313" key="16">
    <source>
        <dbReference type="WBParaSite" id="ALUE_0001236801-mRNA-1"/>
    </source>
</evidence>
<dbReference type="GO" id="GO:0006284">
    <property type="term" value="P:base-excision repair"/>
    <property type="evidence" value="ECO:0007669"/>
    <property type="project" value="TreeGrafter"/>
</dbReference>
<dbReference type="WBParaSite" id="ALUE_0001236801-mRNA-1">
    <property type="protein sequence ID" value="ALUE_0001236801-mRNA-1"/>
    <property type="gene ID" value="ALUE_0001236801"/>
</dbReference>
<dbReference type="EC" id="3.1.-.-" evidence="13"/>
<feature type="domain" description="GRF-type" evidence="14">
    <location>
        <begin position="425"/>
        <end position="471"/>
    </location>
</feature>
<feature type="binding site" evidence="10">
    <location>
        <position position="34"/>
    </location>
    <ligand>
        <name>Mg(2+)</name>
        <dbReference type="ChEBI" id="CHEBI:18420"/>
        <label>1</label>
    </ligand>
</feature>
<evidence type="ECO:0000256" key="5">
    <source>
        <dbReference type="ARBA" id="ARBA00022801"/>
    </source>
</evidence>
<evidence type="ECO:0000256" key="10">
    <source>
        <dbReference type="PIRSR" id="PIRSR604808-2"/>
    </source>
</evidence>
<organism evidence="15 16">
    <name type="scientific">Ascaris lumbricoides</name>
    <name type="common">Giant roundworm</name>
    <dbReference type="NCBI Taxonomy" id="6252"/>
    <lineage>
        <taxon>Eukaryota</taxon>
        <taxon>Metazoa</taxon>
        <taxon>Ecdysozoa</taxon>
        <taxon>Nematoda</taxon>
        <taxon>Chromadorea</taxon>
        <taxon>Rhabditida</taxon>
        <taxon>Spirurina</taxon>
        <taxon>Ascaridomorpha</taxon>
        <taxon>Ascaridoidea</taxon>
        <taxon>Ascarididae</taxon>
        <taxon>Ascaris</taxon>
    </lineage>
</organism>
<evidence type="ECO:0000256" key="1">
    <source>
        <dbReference type="ARBA" id="ARBA00000493"/>
    </source>
</evidence>
<comment type="cofactor">
    <cofactor evidence="10 13">
        <name>Mg(2+)</name>
        <dbReference type="ChEBI" id="CHEBI:18420"/>
    </cofactor>
    <cofactor evidence="10 13">
        <name>Mn(2+)</name>
        <dbReference type="ChEBI" id="CHEBI:29035"/>
    </cofactor>
    <text evidence="10 13">Probably binds two magnesium or manganese ions per subunit.</text>
</comment>
<evidence type="ECO:0000256" key="12">
    <source>
        <dbReference type="PROSITE-ProRule" id="PRU01343"/>
    </source>
</evidence>
<evidence type="ECO:0000256" key="7">
    <source>
        <dbReference type="ARBA" id="ARBA00022842"/>
    </source>
</evidence>
<dbReference type="InterPro" id="IPR020847">
    <property type="entry name" value="AP_endonuclease_F1_BS"/>
</dbReference>
<dbReference type="AlphaFoldDB" id="A0A0M3I5V6"/>
<evidence type="ECO:0000256" key="9">
    <source>
        <dbReference type="PIRSR" id="PIRSR604808-1"/>
    </source>
</evidence>
<keyword evidence="7 10" id="KW-0460">Magnesium</keyword>
<dbReference type="GO" id="GO:0008311">
    <property type="term" value="F:double-stranded DNA 3'-5' DNA exonuclease activity"/>
    <property type="evidence" value="ECO:0007669"/>
    <property type="project" value="UniProtKB-EC"/>
</dbReference>
<dbReference type="PANTHER" id="PTHR22748:SF4">
    <property type="entry name" value="DNA-(APURINIC OR APYRIMIDINIC SITE) ENDONUCLEASE 2"/>
    <property type="match status" value="1"/>
</dbReference>
<dbReference type="PROSITE" id="PS00726">
    <property type="entry name" value="AP_NUCLEASE_F1_1"/>
    <property type="match status" value="1"/>
</dbReference>
<protein>
    <recommendedName>
        <fullName evidence="13">DNA-(apurinic or apyrimidinic site) endonuclease</fullName>
        <ecNumber evidence="13">3.1.-.-</ecNumber>
    </recommendedName>
</protein>
<keyword evidence="5" id="KW-0378">Hydrolase</keyword>
<dbReference type="GO" id="GO:0005634">
    <property type="term" value="C:nucleus"/>
    <property type="evidence" value="ECO:0007669"/>
    <property type="project" value="TreeGrafter"/>
</dbReference>
<accession>A0A0M3I5V6</accession>
<feature type="site" description="Interaction with DNA substrate" evidence="11">
    <location>
        <position position="282"/>
    </location>
</feature>
<keyword evidence="4 12" id="KW-0863">Zinc-finger</keyword>
<dbReference type="GO" id="GO:0003677">
    <property type="term" value="F:DNA binding"/>
    <property type="evidence" value="ECO:0007669"/>
    <property type="project" value="InterPro"/>
</dbReference>
<dbReference type="InterPro" id="IPR010666">
    <property type="entry name" value="Znf_GRF"/>
</dbReference>
<dbReference type="InterPro" id="IPR004808">
    <property type="entry name" value="AP_endonuc_1"/>
</dbReference>
<feature type="binding site" evidence="10">
    <location>
        <position position="186"/>
    </location>
    <ligand>
        <name>Mg(2+)</name>
        <dbReference type="ChEBI" id="CHEBI:18420"/>
        <label>1</label>
    </ligand>
</feature>
<dbReference type="Pfam" id="PF03372">
    <property type="entry name" value="Exo_endo_phos"/>
    <property type="match status" value="1"/>
</dbReference>
<keyword evidence="15" id="KW-1185">Reference proteome</keyword>
<dbReference type="PROSITE" id="PS51999">
    <property type="entry name" value="ZF_GRF"/>
    <property type="match status" value="1"/>
</dbReference>
<sequence length="471" mass="53733">MRLVTWNVNGIRSISGGFRRIFAELGADLLCIQETKITKDKLTADIANIDGYNSYFAFCHNTKKGYSGVATYCSDKCKPYEAIDHLATRGYELPLGDIEVDDEGRAIITEFLIEKIEPNIPSTSQGLCDGVDKGIKLVVLNVYCPRNDPDNQERFDFKTRFHRLLKARVQQYRFDGYHVIIVGDLNIAHKAIDHCEANMIADFDKHPHRLWINELFNDGYVDCFREFHPEERHAYTVWNTQTGARATNYGTRIDYIIADVELQKMEFFVDCHHMTSVMGSDHCPVIAEIHSNWRIISARELPTLCSKLMPEFRGKQTSIRSFLCMDNSSITTQCKAITETKRKRPLQSSIKTFFSIQGTSSLNGNQRDISSVEVTEMRSSTVDGSETTNASDLIVEWQKTVVPIKRAPENSVFEKMMRKKKIPKCSGHGEPAAERTVKKPGPNFNRRFYACARPQGFATDKNARCNFFQWA</sequence>
<evidence type="ECO:0000256" key="4">
    <source>
        <dbReference type="ARBA" id="ARBA00022771"/>
    </source>
</evidence>
<reference evidence="16" key="1">
    <citation type="submission" date="2017-02" db="UniProtKB">
        <authorList>
            <consortium name="WormBaseParasite"/>
        </authorList>
    </citation>
    <scope>IDENTIFICATION</scope>
</reference>
<feature type="active site" description="Proton acceptor" evidence="9">
    <location>
        <position position="282"/>
    </location>
</feature>
<feature type="binding site" evidence="10">
    <location>
        <position position="7"/>
    </location>
    <ligand>
        <name>Mg(2+)</name>
        <dbReference type="ChEBI" id="CHEBI:18420"/>
        <label>1</label>
    </ligand>
</feature>
<dbReference type="InterPro" id="IPR005135">
    <property type="entry name" value="Endo/exonuclease/phosphatase"/>
</dbReference>
<dbReference type="GO" id="GO:0008270">
    <property type="term" value="F:zinc ion binding"/>
    <property type="evidence" value="ECO:0007669"/>
    <property type="project" value="UniProtKB-KW"/>
</dbReference>
<dbReference type="Pfam" id="PF06839">
    <property type="entry name" value="Zn_ribbon_GRF"/>
    <property type="match status" value="1"/>
</dbReference>
<evidence type="ECO:0000313" key="15">
    <source>
        <dbReference type="Proteomes" id="UP000036681"/>
    </source>
</evidence>